<evidence type="ECO:0000313" key="2">
    <source>
        <dbReference type="EMBL" id="AWW41243.1"/>
    </source>
</evidence>
<proteinExistence type="predicted"/>
<feature type="region of interest" description="Disordered" evidence="1">
    <location>
        <begin position="60"/>
        <end position="84"/>
    </location>
</feature>
<dbReference type="Proteomes" id="UP000249616">
    <property type="component" value="Chromosome"/>
</dbReference>
<protein>
    <submittedName>
        <fullName evidence="2">Uncharacterized protein</fullName>
    </submittedName>
</protein>
<name>A0A2Z4JA26_9ACTN</name>
<gene>
    <name evidence="2" type="ORF">DN051_34970</name>
</gene>
<dbReference type="EMBL" id="CP030073">
    <property type="protein sequence ID" value="AWW41243.1"/>
    <property type="molecule type" value="Genomic_DNA"/>
</dbReference>
<organism evidence="2 3">
    <name type="scientific">Streptomyces cadmiisoli</name>
    <dbReference type="NCBI Taxonomy" id="2184053"/>
    <lineage>
        <taxon>Bacteria</taxon>
        <taxon>Bacillati</taxon>
        <taxon>Actinomycetota</taxon>
        <taxon>Actinomycetes</taxon>
        <taxon>Kitasatosporales</taxon>
        <taxon>Streptomycetaceae</taxon>
        <taxon>Streptomyces</taxon>
        <taxon>Streptomyces aurantiacus group</taxon>
    </lineage>
</organism>
<accession>A0A2Z4JA26</accession>
<dbReference type="KEGG" id="scad:DN051_34970"/>
<reference evidence="2 3" key="1">
    <citation type="journal article" date="2019" name="Int. J. Syst. Evol. Microbiol.">
        <title>Streptomyces cadmiisoli sp. nov., a novel actinomycete isolated from cadmium-contaminated soil.</title>
        <authorList>
            <person name="Li K."/>
            <person name="Tang X."/>
            <person name="Zhao J."/>
            <person name="Guo Y."/>
            <person name="Tang Y."/>
            <person name="Gao J."/>
        </authorList>
    </citation>
    <scope>NUCLEOTIDE SEQUENCE [LARGE SCALE GENOMIC DNA]</scope>
    <source>
        <strain evidence="2 3">ZFG47</strain>
    </source>
</reference>
<evidence type="ECO:0000313" key="3">
    <source>
        <dbReference type="Proteomes" id="UP000249616"/>
    </source>
</evidence>
<dbReference type="AlphaFoldDB" id="A0A2Z4JA26"/>
<sequence length="84" mass="8215">MPPPEAGDRVATMPVFPAHDGTRLAQHAAGEGPPLLRPPGGPARTSACLGEPGDALCRPPRPGDAAPFAGTGADLLGVSGRAGG</sequence>
<keyword evidence="3" id="KW-1185">Reference proteome</keyword>
<evidence type="ECO:0000256" key="1">
    <source>
        <dbReference type="SAM" id="MobiDB-lite"/>
    </source>
</evidence>